<reference evidence="4" key="1">
    <citation type="journal article" date="2011" name="Genome Biol.">
        <title>Comparative genomics of the social amoebae Dictyostelium discoideum and Dictyostelium purpureum.</title>
        <authorList>
            <consortium name="US DOE Joint Genome Institute (JGI-PGF)"/>
            <person name="Sucgang R."/>
            <person name="Kuo A."/>
            <person name="Tian X."/>
            <person name="Salerno W."/>
            <person name="Parikh A."/>
            <person name="Feasley C.L."/>
            <person name="Dalin E."/>
            <person name="Tu H."/>
            <person name="Huang E."/>
            <person name="Barry K."/>
            <person name="Lindquist E."/>
            <person name="Shapiro H."/>
            <person name="Bruce D."/>
            <person name="Schmutz J."/>
            <person name="Salamov A."/>
            <person name="Fey P."/>
            <person name="Gaudet P."/>
            <person name="Anjard C."/>
            <person name="Babu M.M."/>
            <person name="Basu S."/>
            <person name="Bushmanova Y."/>
            <person name="van der Wel H."/>
            <person name="Katoh-Kurasawa M."/>
            <person name="Dinh C."/>
            <person name="Coutinho P.M."/>
            <person name="Saito T."/>
            <person name="Elias M."/>
            <person name="Schaap P."/>
            <person name="Kay R.R."/>
            <person name="Henrissat B."/>
            <person name="Eichinger L."/>
            <person name="Rivero F."/>
            <person name="Putnam N.H."/>
            <person name="West C.M."/>
            <person name="Loomis W.F."/>
            <person name="Chisholm R.L."/>
            <person name="Shaulsky G."/>
            <person name="Strassmann J.E."/>
            <person name="Queller D.C."/>
            <person name="Kuspa A."/>
            <person name="Grigoriev I.V."/>
        </authorList>
    </citation>
    <scope>NUCLEOTIDE SEQUENCE [LARGE SCALE GENOMIC DNA]</scope>
    <source>
        <strain evidence="4">QSDP1</strain>
    </source>
</reference>
<evidence type="ECO:0000313" key="3">
    <source>
        <dbReference type="EMBL" id="EGC32724.1"/>
    </source>
</evidence>
<organism evidence="3 4">
    <name type="scientific">Dictyostelium purpureum</name>
    <name type="common">Slime mold</name>
    <dbReference type="NCBI Taxonomy" id="5786"/>
    <lineage>
        <taxon>Eukaryota</taxon>
        <taxon>Amoebozoa</taxon>
        <taxon>Evosea</taxon>
        <taxon>Eumycetozoa</taxon>
        <taxon>Dictyostelia</taxon>
        <taxon>Dictyosteliales</taxon>
        <taxon>Dictyosteliaceae</taxon>
        <taxon>Dictyostelium</taxon>
    </lineage>
</organism>
<feature type="compositionally biased region" description="Polar residues" evidence="1">
    <location>
        <begin position="109"/>
        <end position="132"/>
    </location>
</feature>
<feature type="compositionally biased region" description="Polar residues" evidence="1">
    <location>
        <begin position="189"/>
        <end position="205"/>
    </location>
</feature>
<keyword evidence="2" id="KW-0472">Membrane</keyword>
<dbReference type="RefSeq" id="XP_003290757.1">
    <property type="nucleotide sequence ID" value="XM_003290709.1"/>
</dbReference>
<dbReference type="AlphaFoldDB" id="F0ZTK5"/>
<feature type="compositionally biased region" description="Low complexity" evidence="1">
    <location>
        <begin position="151"/>
        <end position="164"/>
    </location>
</feature>
<feature type="region of interest" description="Disordered" evidence="1">
    <location>
        <begin position="149"/>
        <end position="214"/>
    </location>
</feature>
<dbReference type="EMBL" id="GL871178">
    <property type="protein sequence ID" value="EGC32724.1"/>
    <property type="molecule type" value="Genomic_DNA"/>
</dbReference>
<keyword evidence="4" id="KW-1185">Reference proteome</keyword>
<feature type="transmembrane region" description="Helical" evidence="2">
    <location>
        <begin position="7"/>
        <end position="30"/>
    </location>
</feature>
<dbReference type="KEGG" id="dpp:DICPUDRAFT_155285"/>
<name>F0ZTK5_DICPU</name>
<feature type="compositionally biased region" description="Polar residues" evidence="1">
    <location>
        <begin position="87"/>
        <end position="96"/>
    </location>
</feature>
<keyword evidence="2" id="KW-0812">Transmembrane</keyword>
<dbReference type="Proteomes" id="UP000001064">
    <property type="component" value="Unassembled WGS sequence"/>
</dbReference>
<dbReference type="InParanoid" id="F0ZTK5"/>
<protein>
    <submittedName>
        <fullName evidence="3">Uncharacterized protein</fullName>
    </submittedName>
</protein>
<evidence type="ECO:0000256" key="2">
    <source>
        <dbReference type="SAM" id="Phobius"/>
    </source>
</evidence>
<accession>F0ZTK5</accession>
<keyword evidence="2" id="KW-1133">Transmembrane helix</keyword>
<dbReference type="GeneID" id="10508371"/>
<gene>
    <name evidence="3" type="ORF">DICPUDRAFT_155285</name>
</gene>
<feature type="region of interest" description="Disordered" evidence="1">
    <location>
        <begin position="81"/>
        <end position="136"/>
    </location>
</feature>
<proteinExistence type="predicted"/>
<sequence length="235" mass="26859">MNDYVFLFCETIITLVISFLFGMVLIKYYFNDKNGNNNCNNGNNYNNGNVNNQSYYEQIPYARPVSEREPSVYPTFNKNEARHSFSDEPQTSNNTETDQRYKREPSVYPTFNQKESQSATSPPDYQNESNSTYKKEASNYPAFNKCEARYSSSDGQQSSNSQESAYIHKRESSSYPSFNQNESRHSFSGAPQSHYNPESQSSGANFNGEPPSVEEYDEVSNYQVIFQGLLATINN</sequence>
<dbReference type="VEuPathDB" id="AmoebaDB:DICPUDRAFT_155285"/>
<evidence type="ECO:0000256" key="1">
    <source>
        <dbReference type="SAM" id="MobiDB-lite"/>
    </source>
</evidence>
<evidence type="ECO:0000313" key="4">
    <source>
        <dbReference type="Proteomes" id="UP000001064"/>
    </source>
</evidence>